<dbReference type="Pfam" id="PF07441">
    <property type="entry name" value="BofA"/>
    <property type="match status" value="1"/>
</dbReference>
<feature type="transmembrane region" description="Helical" evidence="1">
    <location>
        <begin position="69"/>
        <end position="102"/>
    </location>
</feature>
<proteinExistence type="predicted"/>
<protein>
    <submittedName>
        <fullName evidence="2">Pro-sigmaK processing inhibitor BofA</fullName>
    </submittedName>
</protein>
<accession>A0A6L5YL18</accession>
<comment type="caution">
    <text evidence="2">The sequence shown here is derived from an EMBL/GenBank/DDBJ whole genome shotgun (WGS) entry which is preliminary data.</text>
</comment>
<keyword evidence="3" id="KW-1185">Reference proteome</keyword>
<feature type="transmembrane region" description="Helical" evidence="1">
    <location>
        <begin position="21"/>
        <end position="38"/>
    </location>
</feature>
<evidence type="ECO:0000313" key="2">
    <source>
        <dbReference type="EMBL" id="MST58357.1"/>
    </source>
</evidence>
<dbReference type="EMBL" id="VUMU01000010">
    <property type="protein sequence ID" value="MST58357.1"/>
    <property type="molecule type" value="Genomic_DNA"/>
</dbReference>
<gene>
    <name evidence="2" type="ORF">FYJ59_08920</name>
</gene>
<keyword evidence="1" id="KW-0812">Transmembrane</keyword>
<sequence length="105" mass="11650">MGIDYNKQREIGRTTMEHPENLLWIIGAAVLLFAISFLGNKAEWFLNLVLRSVFGVIFMYFLNWGIEILGFTVAVGINAATALTVGILGFPGILVLYGLAVYHML</sequence>
<organism evidence="2 3">
    <name type="scientific">Waltera intestinalis</name>
    <dbReference type="NCBI Taxonomy" id="2606635"/>
    <lineage>
        <taxon>Bacteria</taxon>
        <taxon>Bacillati</taxon>
        <taxon>Bacillota</taxon>
        <taxon>Clostridia</taxon>
        <taxon>Lachnospirales</taxon>
        <taxon>Lachnospiraceae</taxon>
        <taxon>Waltera</taxon>
    </lineage>
</organism>
<reference evidence="2 3" key="1">
    <citation type="submission" date="2019-08" db="EMBL/GenBank/DDBJ databases">
        <title>In-depth cultivation of the pig gut microbiome towards novel bacterial diversity and tailored functional studies.</title>
        <authorList>
            <person name="Wylensek D."/>
            <person name="Hitch T.C.A."/>
            <person name="Clavel T."/>
        </authorList>
    </citation>
    <scope>NUCLEOTIDE SEQUENCE [LARGE SCALE GENOMIC DNA]</scope>
    <source>
        <strain evidence="2 3">WCA3-601-WT-6H</strain>
    </source>
</reference>
<dbReference type="AlphaFoldDB" id="A0A6L5YL18"/>
<keyword evidence="1" id="KW-0472">Membrane</keyword>
<name>A0A6L5YL18_9FIRM</name>
<keyword evidence="1" id="KW-1133">Transmembrane helix</keyword>
<evidence type="ECO:0000313" key="3">
    <source>
        <dbReference type="Proteomes" id="UP000476055"/>
    </source>
</evidence>
<evidence type="ECO:0000256" key="1">
    <source>
        <dbReference type="SAM" id="Phobius"/>
    </source>
</evidence>
<dbReference type="Proteomes" id="UP000476055">
    <property type="component" value="Unassembled WGS sequence"/>
</dbReference>
<dbReference type="InterPro" id="IPR010001">
    <property type="entry name" value="BofA"/>
</dbReference>